<comment type="caution">
    <text evidence="9">The sequence shown here is derived from an EMBL/GenBank/DDBJ whole genome shotgun (WGS) entry which is preliminary data.</text>
</comment>
<evidence type="ECO:0000313" key="10">
    <source>
        <dbReference type="Proteomes" id="UP000000321"/>
    </source>
</evidence>
<gene>
    <name evidence="9" type="ORF">SI859A1_01074</name>
</gene>
<evidence type="ECO:0000256" key="4">
    <source>
        <dbReference type="ARBA" id="ARBA00022679"/>
    </source>
</evidence>
<dbReference type="Gene3D" id="3.90.1150.10">
    <property type="entry name" value="Aspartate Aminotransferase, domain 1"/>
    <property type="match status" value="1"/>
</dbReference>
<protein>
    <submittedName>
        <fullName evidence="9">Histidinol-phosphate aminotransferase</fullName>
    </submittedName>
</protein>
<dbReference type="RefSeq" id="WP_009208936.1">
    <property type="nucleotide sequence ID" value="NZ_BBWP01000022.1"/>
</dbReference>
<dbReference type="PANTHER" id="PTHR43643">
    <property type="entry name" value="HISTIDINOL-PHOSPHATE AMINOTRANSFERASE 2"/>
    <property type="match status" value="1"/>
</dbReference>
<keyword evidence="10" id="KW-1185">Reference proteome</keyword>
<dbReference type="Gene3D" id="3.40.640.10">
    <property type="entry name" value="Type I PLP-dependent aspartate aminotransferase-like (Major domain)"/>
    <property type="match status" value="1"/>
</dbReference>
<sequence>MPLFTDLVRSLPASVPFVGPEALERQTGVRFKARLGANESVFGPSPNAIEAMTRAAADSWGYGDSANHHLKEALAAHLDLAPDNIMVGEGIDGLLGLLVRLTCEPGDRVVTSHGAYPTFNYHVVGHGAALDFVPYRDDREDLDALIARTRELKPKLLYVSNPDNPTGSWYEAAEIERLIDTVPAETILVLDEAYADMAPASALPAMSVMRPNLLRFRTFSKAYGLAGARIAYAIGEAETIVQFEKVRNHFGISRVSQVGALAALRDQDYLRRTVEKIVAARGRLAEIATSAGLIPLPSATNFVAMDCGGNGAHARAILEAVIRRGVFIRMPGVAPLDRMIRVTVGRDEDLAIFETALGEALAEVGRPRTA</sequence>
<comment type="similarity">
    <text evidence="2">Belongs to the class-II pyridoxal-phosphate-dependent aminotransferase family. Histidinol-phosphate aminotransferase subfamily.</text>
</comment>
<dbReference type="EMBL" id="AAPJ01000008">
    <property type="protein sequence ID" value="EAS48590.1"/>
    <property type="molecule type" value="Genomic_DNA"/>
</dbReference>
<evidence type="ECO:0000256" key="6">
    <source>
        <dbReference type="ARBA" id="ARBA00029440"/>
    </source>
</evidence>
<dbReference type="InterPro" id="IPR015424">
    <property type="entry name" value="PyrdxlP-dep_Trfase"/>
</dbReference>
<accession>Q1YEK1</accession>
<name>Q1YEK1_AURMS</name>
<keyword evidence="4 9" id="KW-0808">Transferase</keyword>
<evidence type="ECO:0000256" key="2">
    <source>
        <dbReference type="ARBA" id="ARBA00007970"/>
    </source>
</evidence>
<dbReference type="Proteomes" id="UP000000321">
    <property type="component" value="Unassembled WGS sequence"/>
</dbReference>
<dbReference type="PANTHER" id="PTHR43643:SF3">
    <property type="entry name" value="HISTIDINOL-PHOSPHATE AMINOTRANSFERASE"/>
    <property type="match status" value="1"/>
</dbReference>
<evidence type="ECO:0000256" key="3">
    <source>
        <dbReference type="ARBA" id="ARBA00022576"/>
    </source>
</evidence>
<dbReference type="NCBIfam" id="NF006014">
    <property type="entry name" value="PRK08153.1"/>
    <property type="match status" value="1"/>
</dbReference>
<dbReference type="InterPro" id="IPR015422">
    <property type="entry name" value="PyrdxlP-dep_Trfase_small"/>
</dbReference>
<dbReference type="InterPro" id="IPR050106">
    <property type="entry name" value="HistidinolP_aminotransfase"/>
</dbReference>
<reference evidence="9 10" key="1">
    <citation type="journal article" date="2008" name="Appl. Environ. Microbiol.">
        <title>Genomic insights into Mn(II) oxidation by the marine alphaproteobacterium Aurantimonas sp. strain SI85-9A1.</title>
        <authorList>
            <person name="Dick G.J."/>
            <person name="Podell S."/>
            <person name="Johnson H.A."/>
            <person name="Rivera-Espinoza Y."/>
            <person name="Bernier-Latmani R."/>
            <person name="McCarthy J.K."/>
            <person name="Torpey J.W."/>
            <person name="Clement B.G."/>
            <person name="Gaasterland T."/>
            <person name="Tebo B.M."/>
        </authorList>
    </citation>
    <scope>NUCLEOTIDE SEQUENCE [LARGE SCALE GENOMIC DNA]</scope>
    <source>
        <strain evidence="9 10">SI85-9A1</strain>
    </source>
</reference>
<evidence type="ECO:0000256" key="5">
    <source>
        <dbReference type="ARBA" id="ARBA00022898"/>
    </source>
</evidence>
<comment type="cofactor">
    <cofactor evidence="1 7">
        <name>pyridoxal 5'-phosphate</name>
        <dbReference type="ChEBI" id="CHEBI:597326"/>
    </cofactor>
</comment>
<dbReference type="BioCyc" id="AURANTIMONAS:SI859A1_01074-MONOMER"/>
<organism evidence="9 10">
    <name type="scientific">Aurantimonas manganoxydans (strain ATCC BAA-1229 / DSM 21871 / SI85-9A1)</name>
    <dbReference type="NCBI Taxonomy" id="287752"/>
    <lineage>
        <taxon>Bacteria</taxon>
        <taxon>Pseudomonadati</taxon>
        <taxon>Pseudomonadota</taxon>
        <taxon>Alphaproteobacteria</taxon>
        <taxon>Hyphomicrobiales</taxon>
        <taxon>Aurantimonadaceae</taxon>
        <taxon>Aurantimonas</taxon>
    </lineage>
</organism>
<dbReference type="InterPro" id="IPR004839">
    <property type="entry name" value="Aminotransferase_I/II_large"/>
</dbReference>
<dbReference type="InterPro" id="IPR001917">
    <property type="entry name" value="Aminotrans_II_pyridoxalP_BS"/>
</dbReference>
<evidence type="ECO:0000259" key="8">
    <source>
        <dbReference type="Pfam" id="PF00155"/>
    </source>
</evidence>
<dbReference type="PROSITE" id="PS00599">
    <property type="entry name" value="AA_TRANSFER_CLASS_2"/>
    <property type="match status" value="1"/>
</dbReference>
<dbReference type="SUPFAM" id="SSF53383">
    <property type="entry name" value="PLP-dependent transferases"/>
    <property type="match status" value="1"/>
</dbReference>
<dbReference type="HOGENOM" id="CLU_017584_3_3_5"/>
<comment type="pathway">
    <text evidence="6">Amino-acid biosynthesis.</text>
</comment>
<dbReference type="OrthoDB" id="9809616at2"/>
<evidence type="ECO:0000313" key="9">
    <source>
        <dbReference type="EMBL" id="EAS48590.1"/>
    </source>
</evidence>
<dbReference type="Pfam" id="PF00155">
    <property type="entry name" value="Aminotran_1_2"/>
    <property type="match status" value="1"/>
</dbReference>
<dbReference type="GO" id="GO:0008483">
    <property type="term" value="F:transaminase activity"/>
    <property type="evidence" value="ECO:0007669"/>
    <property type="project" value="UniProtKB-KW"/>
</dbReference>
<keyword evidence="3 9" id="KW-0032">Aminotransferase</keyword>
<dbReference type="GO" id="GO:0030170">
    <property type="term" value="F:pyridoxal phosphate binding"/>
    <property type="evidence" value="ECO:0007669"/>
    <property type="project" value="InterPro"/>
</dbReference>
<evidence type="ECO:0000256" key="7">
    <source>
        <dbReference type="RuleBase" id="RU003693"/>
    </source>
</evidence>
<evidence type="ECO:0000256" key="1">
    <source>
        <dbReference type="ARBA" id="ARBA00001933"/>
    </source>
</evidence>
<dbReference type="InterPro" id="IPR015421">
    <property type="entry name" value="PyrdxlP-dep_Trfase_major"/>
</dbReference>
<dbReference type="CDD" id="cd00609">
    <property type="entry name" value="AAT_like"/>
    <property type="match status" value="1"/>
</dbReference>
<dbReference type="AlphaFoldDB" id="Q1YEK1"/>
<keyword evidence="5 7" id="KW-0663">Pyridoxal phosphate</keyword>
<proteinExistence type="inferred from homology"/>
<feature type="domain" description="Aminotransferase class I/classII large" evidence="8">
    <location>
        <begin position="34"/>
        <end position="351"/>
    </location>
</feature>